<gene>
    <name evidence="3" type="ORF">SETIT_8G077400v2</name>
</gene>
<dbReference type="Gramene" id="KQK94068">
    <property type="protein sequence ID" value="KQK94068"/>
    <property type="gene ID" value="SETIT_027072mg"/>
</dbReference>
<evidence type="ECO:0000313" key="5">
    <source>
        <dbReference type="Proteomes" id="UP000004995"/>
    </source>
</evidence>
<accession>K3ZKG6</accession>
<name>K3ZKG6_SETIT</name>
<reference evidence="4" key="3">
    <citation type="submission" date="2018-08" db="UniProtKB">
        <authorList>
            <consortium name="EnsemblPlants"/>
        </authorList>
    </citation>
    <scope>IDENTIFICATION</scope>
    <source>
        <strain evidence="4">Yugu1</strain>
    </source>
</reference>
<dbReference type="EnsemblPlants" id="KQK94068">
    <property type="protein sequence ID" value="KQK94068"/>
    <property type="gene ID" value="SETIT_027072mg"/>
</dbReference>
<keyword evidence="1" id="KW-0732">Signal</keyword>
<proteinExistence type="predicted"/>
<feature type="signal peptide" evidence="1">
    <location>
        <begin position="1"/>
        <end position="20"/>
    </location>
</feature>
<protein>
    <recommendedName>
        <fullName evidence="2">Bifunctional inhibitor/plant lipid transfer protein/seed storage helical domain-containing protein</fullName>
    </recommendedName>
</protein>
<dbReference type="Proteomes" id="UP000004995">
    <property type="component" value="Unassembled WGS sequence"/>
</dbReference>
<reference evidence="3 5" key="1">
    <citation type="journal article" date="2012" name="Nat. Biotechnol.">
        <title>Reference genome sequence of the model plant Setaria.</title>
        <authorList>
            <person name="Bennetzen J.L."/>
            <person name="Schmutz J."/>
            <person name="Wang H."/>
            <person name="Percifield R."/>
            <person name="Hawkins J."/>
            <person name="Pontaroli A.C."/>
            <person name="Estep M."/>
            <person name="Feng L."/>
            <person name="Vaughn J.N."/>
            <person name="Grimwood J."/>
            <person name="Jenkins J."/>
            <person name="Barry K."/>
            <person name="Lindquist E."/>
            <person name="Hellsten U."/>
            <person name="Deshpande S."/>
            <person name="Wang X."/>
            <person name="Wu X."/>
            <person name="Mitros T."/>
            <person name="Triplett J."/>
            <person name="Yang X."/>
            <person name="Ye C.Y."/>
            <person name="Mauro-Herrera M."/>
            <person name="Wang L."/>
            <person name="Li P."/>
            <person name="Sharma M."/>
            <person name="Sharma R."/>
            <person name="Ronald P.C."/>
            <person name="Panaud O."/>
            <person name="Kellogg E.A."/>
            <person name="Brutnell T.P."/>
            <person name="Doust A.N."/>
            <person name="Tuskan G.A."/>
            <person name="Rokhsar D."/>
            <person name="Devos K.M."/>
        </authorList>
    </citation>
    <scope>NUCLEOTIDE SEQUENCE [LARGE SCALE GENOMIC DNA]</scope>
    <source>
        <strain evidence="5">cv. Yugu1</strain>
        <strain evidence="3">Yugu1</strain>
    </source>
</reference>
<dbReference type="AlphaFoldDB" id="K3ZKG6"/>
<feature type="domain" description="Bifunctional inhibitor/plant lipid transfer protein/seed storage helical" evidence="2">
    <location>
        <begin position="27"/>
        <end position="103"/>
    </location>
</feature>
<feature type="chain" id="PRO_5010127844" description="Bifunctional inhibitor/plant lipid transfer protein/seed storage helical domain-containing protein" evidence="1">
    <location>
        <begin position="21"/>
        <end position="104"/>
    </location>
</feature>
<keyword evidence="5" id="KW-1185">Reference proteome</keyword>
<sequence>MQPQTVAILLLLVVCAVVSPHPVIGGKKRLRCDENDKKHILKDCGHYTKKHGHSNERPVTHSSCCAAVHTVPDDDMQCIVDLLTDAEKKEHEKDAILALQDACA</sequence>
<dbReference type="EMBL" id="AGNK02004749">
    <property type="status" value="NOT_ANNOTATED_CDS"/>
    <property type="molecule type" value="Genomic_DNA"/>
</dbReference>
<dbReference type="OrthoDB" id="672557at2759"/>
<dbReference type="HOGENOM" id="CLU_163615_1_0_1"/>
<evidence type="ECO:0000259" key="2">
    <source>
        <dbReference type="Pfam" id="PF14368"/>
    </source>
</evidence>
<organism evidence="3">
    <name type="scientific">Setaria italica</name>
    <name type="common">Foxtail millet</name>
    <name type="synonym">Panicum italicum</name>
    <dbReference type="NCBI Taxonomy" id="4555"/>
    <lineage>
        <taxon>Eukaryota</taxon>
        <taxon>Viridiplantae</taxon>
        <taxon>Streptophyta</taxon>
        <taxon>Embryophyta</taxon>
        <taxon>Tracheophyta</taxon>
        <taxon>Spermatophyta</taxon>
        <taxon>Magnoliopsida</taxon>
        <taxon>Liliopsida</taxon>
        <taxon>Poales</taxon>
        <taxon>Poaceae</taxon>
        <taxon>PACMAD clade</taxon>
        <taxon>Panicoideae</taxon>
        <taxon>Panicodae</taxon>
        <taxon>Paniceae</taxon>
        <taxon>Cenchrinae</taxon>
        <taxon>Setaria</taxon>
    </lineage>
</organism>
<dbReference type="OMA" id="LRCDEND"/>
<dbReference type="EMBL" id="CM003535">
    <property type="protein sequence ID" value="RCV37608.1"/>
    <property type="molecule type" value="Genomic_DNA"/>
</dbReference>
<evidence type="ECO:0000313" key="3">
    <source>
        <dbReference type="EMBL" id="RCV37608.1"/>
    </source>
</evidence>
<dbReference type="Pfam" id="PF14368">
    <property type="entry name" value="LTP_2"/>
    <property type="match status" value="1"/>
</dbReference>
<reference evidence="3" key="2">
    <citation type="submission" date="2015-07" db="EMBL/GenBank/DDBJ databases">
        <authorList>
            <person name="Noorani M."/>
        </authorList>
    </citation>
    <scope>NUCLEOTIDE SEQUENCE</scope>
    <source>
        <strain evidence="3">Yugu1</strain>
    </source>
</reference>
<evidence type="ECO:0000313" key="4">
    <source>
        <dbReference type="EnsemblPlants" id="KQK94068"/>
    </source>
</evidence>
<evidence type="ECO:0000256" key="1">
    <source>
        <dbReference type="SAM" id="SignalP"/>
    </source>
</evidence>
<dbReference type="InterPro" id="IPR016140">
    <property type="entry name" value="Bifunc_inhib/LTP/seed_store"/>
</dbReference>